<evidence type="ECO:0000256" key="2">
    <source>
        <dbReference type="ARBA" id="ARBA00023157"/>
    </source>
</evidence>
<protein>
    <submittedName>
        <fullName evidence="5">Alpha-toxin</fullName>
    </submittedName>
</protein>
<accession>A0A9Q1UYQ4</accession>
<reference evidence="5 6" key="1">
    <citation type="submission" date="2015-07" db="EMBL/GenBank/DDBJ databases">
        <title>Draft genome sequences of 17 French Clostridium botulinum group III.</title>
        <authorList>
            <person name="Woudstra C."/>
            <person name="Le Marechal C."/>
            <person name="Souillard R."/>
            <person name="Bayon-Auboyer M.-H."/>
            <person name="Dessouter D."/>
            <person name="Fach P."/>
        </authorList>
    </citation>
    <scope>NUCLEOTIDE SEQUENCE [LARGE SCALE GENOMIC DNA]</scope>
    <source>
        <strain evidence="5 6">12LNRI-CD</strain>
    </source>
</reference>
<gene>
    <name evidence="5" type="ORF">ADU74_05835</name>
</gene>
<evidence type="ECO:0000313" key="6">
    <source>
        <dbReference type="Proteomes" id="UP000037540"/>
    </source>
</evidence>
<evidence type="ECO:0000259" key="4">
    <source>
        <dbReference type="SMART" id="SM00999"/>
    </source>
</evidence>
<dbReference type="EMBL" id="LGVR01000023">
    <property type="protein sequence ID" value="KOA88915.1"/>
    <property type="molecule type" value="Genomic_DNA"/>
</dbReference>
<dbReference type="CDD" id="cd20224">
    <property type="entry name" value="PFM_alpha-toxin-like"/>
    <property type="match status" value="1"/>
</dbReference>
<feature type="signal peptide" evidence="3">
    <location>
        <begin position="1"/>
        <end position="31"/>
    </location>
</feature>
<sequence>MLKKSLFKKALCTSLIAVQCLIVIPYTHALASTNFASEIYKIPDDNHSIKLFGYEDNEDLKAKIIQDSKFIDNWASIAHSLGFGWCGGTASQSIGEDFEFRREEEEGGKVSYTLTARYNSNDPYAEGYRANERLCMKISNVRFVVEPNSIKLGKPKITKLTPLDSQSFEVINPNKTDAKLSGGFNYITTKTTSKTENFRFGEKIGVKTSFKIGIPSIVDSKVETSFEVSADQGWSNTNSNVETKQASTTYMSTVAPQSKKRIFLDVLATQSDVPYEGKIYMEYDIEFFGFLRYTGNARKDHTEDRPYVSFKFGGKNGMSAVEHLKDLYKHRNINGYSQWDWKWVDDNVKGIFQPSYEDLTTNHNGGVISGVFTSVNGTRASIREGNAVALPEHKRSKRSTKDSDVRIENVQTKSTAEFKVNGIICNDKTIDVTGTK</sequence>
<dbReference type="GO" id="GO:0005576">
    <property type="term" value="C:extracellular region"/>
    <property type="evidence" value="ECO:0007669"/>
    <property type="project" value="InterPro"/>
</dbReference>
<dbReference type="InterPro" id="IPR005830">
    <property type="entry name" value="Aerolysn"/>
</dbReference>
<dbReference type="OrthoDB" id="5579173at2"/>
<organism evidence="5 6">
    <name type="scientific">Clostridium botulinum</name>
    <dbReference type="NCBI Taxonomy" id="1491"/>
    <lineage>
        <taxon>Bacteria</taxon>
        <taxon>Bacillati</taxon>
        <taxon>Bacillota</taxon>
        <taxon>Clostridia</taxon>
        <taxon>Eubacteriales</taxon>
        <taxon>Clostridiaceae</taxon>
        <taxon>Clostridium</taxon>
    </lineage>
</organism>
<keyword evidence="2" id="KW-1015">Disulfide bond</keyword>
<dbReference type="Gene3D" id="3.30.412.10">
    <property type="entry name" value="Proaerolysin, chain A, domain 2"/>
    <property type="match status" value="1"/>
</dbReference>
<dbReference type="AlphaFoldDB" id="A0A9Q1UYQ4"/>
<evidence type="ECO:0000313" key="5">
    <source>
        <dbReference type="EMBL" id="KOA88915.1"/>
    </source>
</evidence>
<dbReference type="SMART" id="SM00999">
    <property type="entry name" value="Aerolysin"/>
    <property type="match status" value="1"/>
</dbReference>
<feature type="domain" description="Aerolysin-like C-terminal" evidence="4">
    <location>
        <begin position="55"/>
        <end position="417"/>
    </location>
</feature>
<evidence type="ECO:0000256" key="1">
    <source>
        <dbReference type="ARBA" id="ARBA00009831"/>
    </source>
</evidence>
<comment type="similarity">
    <text evidence="1">Belongs to the aerolysin family.</text>
</comment>
<proteinExistence type="inferred from homology"/>
<feature type="chain" id="PRO_5040161705" evidence="3">
    <location>
        <begin position="32"/>
        <end position="436"/>
    </location>
</feature>
<dbReference type="SUPFAM" id="SSF56973">
    <property type="entry name" value="Aerolisin/ETX pore-forming domain"/>
    <property type="match status" value="1"/>
</dbReference>
<name>A0A9Q1UYQ4_CLOBO</name>
<dbReference type="RefSeq" id="WP_013726737.1">
    <property type="nucleotide sequence ID" value="NZ_LGVO01000011.1"/>
</dbReference>
<dbReference type="InterPro" id="IPR055267">
    <property type="entry name" value="Aerolysin-like_C"/>
</dbReference>
<evidence type="ECO:0000256" key="3">
    <source>
        <dbReference type="SAM" id="SignalP"/>
    </source>
</evidence>
<dbReference type="Proteomes" id="UP000037540">
    <property type="component" value="Unassembled WGS sequence"/>
</dbReference>
<comment type="caution">
    <text evidence="5">The sequence shown here is derived from an EMBL/GenBank/DDBJ whole genome shotgun (WGS) entry which is preliminary data.</text>
</comment>
<dbReference type="Pfam" id="PF01117">
    <property type="entry name" value="Aerolysin"/>
    <property type="match status" value="1"/>
</dbReference>
<keyword evidence="3" id="KW-0732">Signal</keyword>
<dbReference type="PRINTS" id="PR00754">
    <property type="entry name" value="AEROLYSIN"/>
</dbReference>
<dbReference type="Gene3D" id="2.170.15.10">
    <property type="entry name" value="Proaerolysin, chain A, domain 3"/>
    <property type="match status" value="1"/>
</dbReference>